<organism evidence="1 2">
    <name type="scientific">Trichonephila inaurata madagascariensis</name>
    <dbReference type="NCBI Taxonomy" id="2747483"/>
    <lineage>
        <taxon>Eukaryota</taxon>
        <taxon>Metazoa</taxon>
        <taxon>Ecdysozoa</taxon>
        <taxon>Arthropoda</taxon>
        <taxon>Chelicerata</taxon>
        <taxon>Arachnida</taxon>
        <taxon>Araneae</taxon>
        <taxon>Araneomorphae</taxon>
        <taxon>Entelegynae</taxon>
        <taxon>Araneoidea</taxon>
        <taxon>Nephilidae</taxon>
        <taxon>Trichonephila</taxon>
        <taxon>Trichonephila inaurata</taxon>
    </lineage>
</organism>
<sequence>MNAYHLLPLITSKYQVIYLRSSSRIFFHFMTFFHLYLKVNVATVSICYRCLFLFTEANPAGPLTSIKIF</sequence>
<evidence type="ECO:0000313" key="1">
    <source>
        <dbReference type="EMBL" id="GFY51816.1"/>
    </source>
</evidence>
<dbReference type="AlphaFoldDB" id="A0A8X6XF10"/>
<name>A0A8X6XF10_9ARAC</name>
<dbReference type="EMBL" id="BMAV01008320">
    <property type="protein sequence ID" value="GFY51816.1"/>
    <property type="molecule type" value="Genomic_DNA"/>
</dbReference>
<gene>
    <name evidence="1" type="ORF">TNIN_198831</name>
</gene>
<comment type="caution">
    <text evidence="1">The sequence shown here is derived from an EMBL/GenBank/DDBJ whole genome shotgun (WGS) entry which is preliminary data.</text>
</comment>
<reference evidence="1" key="1">
    <citation type="submission" date="2020-08" db="EMBL/GenBank/DDBJ databases">
        <title>Multicomponent nature underlies the extraordinary mechanical properties of spider dragline silk.</title>
        <authorList>
            <person name="Kono N."/>
            <person name="Nakamura H."/>
            <person name="Mori M."/>
            <person name="Yoshida Y."/>
            <person name="Ohtoshi R."/>
            <person name="Malay A.D."/>
            <person name="Moran D.A.P."/>
            <person name="Tomita M."/>
            <person name="Numata K."/>
            <person name="Arakawa K."/>
        </authorList>
    </citation>
    <scope>NUCLEOTIDE SEQUENCE</scope>
</reference>
<evidence type="ECO:0000313" key="2">
    <source>
        <dbReference type="Proteomes" id="UP000886998"/>
    </source>
</evidence>
<dbReference type="Proteomes" id="UP000886998">
    <property type="component" value="Unassembled WGS sequence"/>
</dbReference>
<protein>
    <submittedName>
        <fullName evidence="1">Uncharacterized protein</fullName>
    </submittedName>
</protein>
<proteinExistence type="predicted"/>
<accession>A0A8X6XF10</accession>
<keyword evidence="2" id="KW-1185">Reference proteome</keyword>